<name>A0A8J2ZII6_9RHOB</name>
<evidence type="ECO:0000313" key="3">
    <source>
        <dbReference type="Proteomes" id="UP000617145"/>
    </source>
</evidence>
<dbReference type="Pfam" id="PF04314">
    <property type="entry name" value="PCuAC"/>
    <property type="match status" value="1"/>
</dbReference>
<gene>
    <name evidence="2" type="ORF">GCM10011415_11850</name>
</gene>
<keyword evidence="3" id="KW-1185">Reference proteome</keyword>
<dbReference type="EMBL" id="BMJV01000002">
    <property type="protein sequence ID" value="GGG66653.1"/>
    <property type="molecule type" value="Genomic_DNA"/>
</dbReference>
<dbReference type="Gene3D" id="2.60.40.1890">
    <property type="entry name" value="PCu(A)C copper chaperone"/>
    <property type="match status" value="1"/>
</dbReference>
<organism evidence="2 3">
    <name type="scientific">Salipiger pallidus</name>
    <dbReference type="NCBI Taxonomy" id="1775170"/>
    <lineage>
        <taxon>Bacteria</taxon>
        <taxon>Pseudomonadati</taxon>
        <taxon>Pseudomonadota</taxon>
        <taxon>Alphaproteobacteria</taxon>
        <taxon>Rhodobacterales</taxon>
        <taxon>Roseobacteraceae</taxon>
        <taxon>Salipiger</taxon>
    </lineage>
</organism>
<sequence length="157" mass="16723">MKRALTLIFLALATPLAAHDTTAGSLHIDHPWMPEPMATAKSAAGYMVITNNGSEADALVEVRTEFAKQTTLHTTEHSDGVAKMTHIMSLPIAPGETVTLQPDGLHVMFMGLQDKAAKGDLIPATLVFRHAGEVAVEFAVDAMASHDHGDHSDHSGH</sequence>
<protein>
    <recommendedName>
        <fullName evidence="4">Copper(I)-binding protein</fullName>
    </recommendedName>
</protein>
<reference evidence="2" key="1">
    <citation type="journal article" date="2014" name="Int. J. Syst. Evol. Microbiol.">
        <title>Complete genome sequence of Corynebacterium casei LMG S-19264T (=DSM 44701T), isolated from a smear-ripened cheese.</title>
        <authorList>
            <consortium name="US DOE Joint Genome Institute (JGI-PGF)"/>
            <person name="Walter F."/>
            <person name="Albersmeier A."/>
            <person name="Kalinowski J."/>
            <person name="Ruckert C."/>
        </authorList>
    </citation>
    <scope>NUCLEOTIDE SEQUENCE</scope>
    <source>
        <strain evidence="2">CGMCC 1.15762</strain>
    </source>
</reference>
<feature type="chain" id="PRO_5035253588" description="Copper(I)-binding protein" evidence="1">
    <location>
        <begin position="19"/>
        <end position="157"/>
    </location>
</feature>
<evidence type="ECO:0000256" key="1">
    <source>
        <dbReference type="SAM" id="SignalP"/>
    </source>
</evidence>
<evidence type="ECO:0000313" key="2">
    <source>
        <dbReference type="EMBL" id="GGG66653.1"/>
    </source>
</evidence>
<dbReference type="RefSeq" id="WP_188789315.1">
    <property type="nucleotide sequence ID" value="NZ_BMJV01000002.1"/>
</dbReference>
<proteinExistence type="predicted"/>
<dbReference type="Proteomes" id="UP000617145">
    <property type="component" value="Unassembled WGS sequence"/>
</dbReference>
<accession>A0A8J2ZII6</accession>
<dbReference type="PANTHER" id="PTHR36302">
    <property type="entry name" value="BLR7088 PROTEIN"/>
    <property type="match status" value="1"/>
</dbReference>
<dbReference type="SUPFAM" id="SSF110087">
    <property type="entry name" value="DR1885-like metal-binding protein"/>
    <property type="match status" value="1"/>
</dbReference>
<reference evidence="2" key="2">
    <citation type="submission" date="2020-09" db="EMBL/GenBank/DDBJ databases">
        <authorList>
            <person name="Sun Q."/>
            <person name="Zhou Y."/>
        </authorList>
    </citation>
    <scope>NUCLEOTIDE SEQUENCE</scope>
    <source>
        <strain evidence="2">CGMCC 1.15762</strain>
    </source>
</reference>
<dbReference type="InterPro" id="IPR036182">
    <property type="entry name" value="PCuAC_sf"/>
</dbReference>
<dbReference type="AlphaFoldDB" id="A0A8J2ZII6"/>
<dbReference type="InterPro" id="IPR058248">
    <property type="entry name" value="Lxx211020-like"/>
</dbReference>
<feature type="signal peptide" evidence="1">
    <location>
        <begin position="1"/>
        <end position="18"/>
    </location>
</feature>
<dbReference type="InterPro" id="IPR007410">
    <property type="entry name" value="LpqE-like"/>
</dbReference>
<dbReference type="PANTHER" id="PTHR36302:SF1">
    <property type="entry name" value="COPPER CHAPERONE PCU(A)C"/>
    <property type="match status" value="1"/>
</dbReference>
<keyword evidence="1" id="KW-0732">Signal</keyword>
<evidence type="ECO:0008006" key="4">
    <source>
        <dbReference type="Google" id="ProtNLM"/>
    </source>
</evidence>
<comment type="caution">
    <text evidence="2">The sequence shown here is derived from an EMBL/GenBank/DDBJ whole genome shotgun (WGS) entry which is preliminary data.</text>
</comment>